<evidence type="ECO:0000313" key="4">
    <source>
        <dbReference type="Proteomes" id="UP000634136"/>
    </source>
</evidence>
<dbReference type="AlphaFoldDB" id="A0A834WJF3"/>
<reference evidence="3" key="1">
    <citation type="submission" date="2020-09" db="EMBL/GenBank/DDBJ databases">
        <title>Genome-Enabled Discovery of Anthraquinone Biosynthesis in Senna tora.</title>
        <authorList>
            <person name="Kang S.-H."/>
            <person name="Pandey R.P."/>
            <person name="Lee C.-M."/>
            <person name="Sim J.-S."/>
            <person name="Jeong J.-T."/>
            <person name="Choi B.-S."/>
            <person name="Jung M."/>
            <person name="Ginzburg D."/>
            <person name="Zhao K."/>
            <person name="Won S.Y."/>
            <person name="Oh T.-J."/>
            <person name="Yu Y."/>
            <person name="Kim N.-H."/>
            <person name="Lee O.R."/>
            <person name="Lee T.-H."/>
            <person name="Bashyal P."/>
            <person name="Kim T.-S."/>
            <person name="Lee W.-H."/>
            <person name="Kawkins C."/>
            <person name="Kim C.-K."/>
            <person name="Kim J.S."/>
            <person name="Ahn B.O."/>
            <person name="Rhee S.Y."/>
            <person name="Sohng J.K."/>
        </authorList>
    </citation>
    <scope>NUCLEOTIDE SEQUENCE</scope>
    <source>
        <tissue evidence="3">Leaf</tissue>
    </source>
</reference>
<keyword evidence="4" id="KW-1185">Reference proteome</keyword>
<dbReference type="PANTHER" id="PTHR31852">
    <property type="entry name" value="LATE EMBRYOGENESIS ABUNDANT (LEA) HYDROXYPROLINE-RICH GLYCOPROTEIN FAMILY"/>
    <property type="match status" value="1"/>
</dbReference>
<accession>A0A834WJF3</accession>
<dbReference type="EMBL" id="JAAIUW010000006">
    <property type="protein sequence ID" value="KAF7825380.1"/>
    <property type="molecule type" value="Genomic_DNA"/>
</dbReference>
<evidence type="ECO:0000313" key="3">
    <source>
        <dbReference type="EMBL" id="KAF7825380.1"/>
    </source>
</evidence>
<keyword evidence="1" id="KW-0812">Transmembrane</keyword>
<evidence type="ECO:0000256" key="1">
    <source>
        <dbReference type="SAM" id="Phobius"/>
    </source>
</evidence>
<dbReference type="Proteomes" id="UP000634136">
    <property type="component" value="Unassembled WGS sequence"/>
</dbReference>
<evidence type="ECO:0000259" key="2">
    <source>
        <dbReference type="Pfam" id="PF03168"/>
    </source>
</evidence>
<keyword evidence="1" id="KW-0472">Membrane</keyword>
<dbReference type="InterPro" id="IPR055301">
    <property type="entry name" value="Lea14-like_2"/>
</dbReference>
<name>A0A834WJF3_9FABA</name>
<comment type="caution">
    <text evidence="3">The sequence shown here is derived from an EMBL/GenBank/DDBJ whole genome shotgun (WGS) entry which is preliminary data.</text>
</comment>
<dbReference type="OrthoDB" id="1929523at2759"/>
<dbReference type="SUPFAM" id="SSF117070">
    <property type="entry name" value="LEA14-like"/>
    <property type="match status" value="1"/>
</dbReference>
<feature type="domain" description="Late embryogenesis abundant protein LEA-2 subgroup" evidence="2">
    <location>
        <begin position="72"/>
        <end position="165"/>
    </location>
</feature>
<proteinExistence type="predicted"/>
<keyword evidence="1" id="KW-1133">Transmembrane helix</keyword>
<dbReference type="Pfam" id="PF03168">
    <property type="entry name" value="LEA_2"/>
    <property type="match status" value="1"/>
</dbReference>
<sequence>MKAESRRRMRVCVAVTAALVVAIVLVIVILAFTVFKAKRPVTAVDSVSVRDMDMSLDIARLRVNLNVSLDVHISVTNPNKVGFRYSDSTALLNYRGQLIGEAPIPAGRISSGGTAAMNLTLTIMADRLLSTSQLFSDVTSGSLPLNTWIRISGRVSILGFIKVRVISTTSCDFSLSISNRTIEDKVCHYKTKL</sequence>
<dbReference type="InterPro" id="IPR004864">
    <property type="entry name" value="LEA_2"/>
</dbReference>
<dbReference type="Gene3D" id="2.60.40.1820">
    <property type="match status" value="1"/>
</dbReference>
<feature type="transmembrane region" description="Helical" evidence="1">
    <location>
        <begin position="12"/>
        <end position="35"/>
    </location>
</feature>
<gene>
    <name evidence="3" type="ORF">G2W53_016544</name>
</gene>
<organism evidence="3 4">
    <name type="scientific">Senna tora</name>
    <dbReference type="NCBI Taxonomy" id="362788"/>
    <lineage>
        <taxon>Eukaryota</taxon>
        <taxon>Viridiplantae</taxon>
        <taxon>Streptophyta</taxon>
        <taxon>Embryophyta</taxon>
        <taxon>Tracheophyta</taxon>
        <taxon>Spermatophyta</taxon>
        <taxon>Magnoliopsida</taxon>
        <taxon>eudicotyledons</taxon>
        <taxon>Gunneridae</taxon>
        <taxon>Pentapetalae</taxon>
        <taxon>rosids</taxon>
        <taxon>fabids</taxon>
        <taxon>Fabales</taxon>
        <taxon>Fabaceae</taxon>
        <taxon>Caesalpinioideae</taxon>
        <taxon>Cassia clade</taxon>
        <taxon>Senna</taxon>
    </lineage>
</organism>
<protein>
    <submittedName>
        <fullName evidence="3">Late embryogenesis abundant protein</fullName>
    </submittedName>
</protein>